<keyword evidence="11 15" id="KW-0139">CF(1)</keyword>
<evidence type="ECO:0000256" key="14">
    <source>
        <dbReference type="ARBA" id="ARBA00031795"/>
    </source>
</evidence>
<dbReference type="PANTHER" id="PTHR13822:SF10">
    <property type="entry name" value="ATP SYNTHASE EPSILON CHAIN, CHLOROPLASTIC"/>
    <property type="match status" value="1"/>
</dbReference>
<dbReference type="SUPFAM" id="SSF46604">
    <property type="entry name" value="Epsilon subunit of F1F0-ATP synthase C-terminal domain"/>
    <property type="match status" value="1"/>
</dbReference>
<keyword evidence="9 15" id="KW-0406">Ion transport</keyword>
<dbReference type="Proteomes" id="UP000294289">
    <property type="component" value="Chromosome"/>
</dbReference>
<evidence type="ECO:0000256" key="8">
    <source>
        <dbReference type="ARBA" id="ARBA00022781"/>
    </source>
</evidence>
<dbReference type="InterPro" id="IPR036794">
    <property type="entry name" value="ATP_F1_dsu/esu_C_sf"/>
</dbReference>
<evidence type="ECO:0000256" key="2">
    <source>
        <dbReference type="ARBA" id="ARBA00004202"/>
    </source>
</evidence>
<evidence type="ECO:0000313" key="19">
    <source>
        <dbReference type="EMBL" id="VFP87121.1"/>
    </source>
</evidence>
<dbReference type="InterPro" id="IPR020547">
    <property type="entry name" value="ATP_synth_F1_esu_C"/>
</dbReference>
<evidence type="ECO:0000256" key="12">
    <source>
        <dbReference type="ARBA" id="ARBA00023310"/>
    </source>
</evidence>
<evidence type="ECO:0000256" key="15">
    <source>
        <dbReference type="HAMAP-Rule" id="MF_00530"/>
    </source>
</evidence>
<evidence type="ECO:0000256" key="3">
    <source>
        <dbReference type="ARBA" id="ARBA00005712"/>
    </source>
</evidence>
<dbReference type="InterPro" id="IPR020546">
    <property type="entry name" value="ATP_synth_F1_dsu/esu_N"/>
</dbReference>
<keyword evidence="12 15" id="KW-0066">ATP synthesis</keyword>
<evidence type="ECO:0000256" key="13">
    <source>
        <dbReference type="ARBA" id="ARBA00030215"/>
    </source>
</evidence>
<dbReference type="EMBL" id="LR217737">
    <property type="protein sequence ID" value="VFP87121.1"/>
    <property type="molecule type" value="Genomic_DNA"/>
</dbReference>
<evidence type="ECO:0000256" key="6">
    <source>
        <dbReference type="ARBA" id="ARBA00022448"/>
    </source>
</evidence>
<protein>
    <recommendedName>
        <fullName evidence="5 15">ATP synthase epsilon chain</fullName>
    </recommendedName>
    <alternativeName>
        <fullName evidence="14 15">ATP synthase F1 sector epsilon subunit</fullName>
    </alternativeName>
    <alternativeName>
        <fullName evidence="13 15">F-ATPase epsilon subunit</fullName>
    </alternativeName>
</protein>
<dbReference type="Gene3D" id="1.20.5.440">
    <property type="entry name" value="ATP synthase delta/epsilon subunit, C-terminal domain"/>
    <property type="match status" value="1"/>
</dbReference>
<comment type="similarity">
    <text evidence="3 15 16">Belongs to the ATPase epsilon chain family.</text>
</comment>
<evidence type="ECO:0000313" key="20">
    <source>
        <dbReference type="Proteomes" id="UP000294289"/>
    </source>
</evidence>
<sequence length="150" mass="16799">MISSFKLDVVSVELKIFSNTVQSIQVSGSEGELGIRPYHAPILTTIKPGMVRIFQQNGEREIIYLSGGILEAHRNAVIILADTAIRGHDLDEEHILHAQQQAIETIKKHHNDIDLLKASIELTKALAQLRVIDLIKKENINIKNLSNNHQ</sequence>
<keyword evidence="10 15" id="KW-0472">Membrane</keyword>
<evidence type="ECO:0000256" key="4">
    <source>
        <dbReference type="ARBA" id="ARBA00011648"/>
    </source>
</evidence>
<evidence type="ECO:0000256" key="5">
    <source>
        <dbReference type="ARBA" id="ARBA00014480"/>
    </source>
</evidence>
<dbReference type="GO" id="GO:0005524">
    <property type="term" value="F:ATP binding"/>
    <property type="evidence" value="ECO:0007669"/>
    <property type="project" value="UniProtKB-UniRule"/>
</dbReference>
<comment type="function">
    <text evidence="1 15">Produces ATP from ADP in the presence of a proton gradient across the membrane.</text>
</comment>
<comment type="subunit">
    <text evidence="4 15 16">F-type ATPases have 2 components, CF(1) - the catalytic core - and CF(0) - the membrane proton channel. CF(1) has five subunits: alpha(3), beta(3), gamma(1), delta(1), epsilon(1). CF(0) has three main subunits: a, b and c.</text>
</comment>
<evidence type="ECO:0000256" key="10">
    <source>
        <dbReference type="ARBA" id="ARBA00023136"/>
    </source>
</evidence>
<name>A0A803FSU0_9GAMM</name>
<evidence type="ECO:0000259" key="18">
    <source>
        <dbReference type="Pfam" id="PF02823"/>
    </source>
</evidence>
<feature type="domain" description="ATP synthase epsilon subunit C-terminal" evidence="17">
    <location>
        <begin position="89"/>
        <end position="132"/>
    </location>
</feature>
<dbReference type="SUPFAM" id="SSF51344">
    <property type="entry name" value="Epsilon subunit of F1F0-ATP synthase N-terminal domain"/>
    <property type="match status" value="1"/>
</dbReference>
<dbReference type="CDD" id="cd12152">
    <property type="entry name" value="F1-ATPase_delta"/>
    <property type="match status" value="1"/>
</dbReference>
<dbReference type="GO" id="GO:0046933">
    <property type="term" value="F:proton-transporting ATP synthase activity, rotational mechanism"/>
    <property type="evidence" value="ECO:0007669"/>
    <property type="project" value="UniProtKB-UniRule"/>
</dbReference>
<dbReference type="GO" id="GO:0005886">
    <property type="term" value="C:plasma membrane"/>
    <property type="evidence" value="ECO:0007669"/>
    <property type="project" value="UniProtKB-SubCell"/>
</dbReference>
<dbReference type="GO" id="GO:0045259">
    <property type="term" value="C:proton-transporting ATP synthase complex"/>
    <property type="evidence" value="ECO:0007669"/>
    <property type="project" value="UniProtKB-KW"/>
</dbReference>
<evidence type="ECO:0000256" key="1">
    <source>
        <dbReference type="ARBA" id="ARBA00003543"/>
    </source>
</evidence>
<dbReference type="PANTHER" id="PTHR13822">
    <property type="entry name" value="ATP SYNTHASE DELTA/EPSILON CHAIN"/>
    <property type="match status" value="1"/>
</dbReference>
<evidence type="ECO:0000256" key="7">
    <source>
        <dbReference type="ARBA" id="ARBA00022475"/>
    </source>
</evidence>
<dbReference type="NCBIfam" id="NF001847">
    <property type="entry name" value="PRK00571.1-4"/>
    <property type="match status" value="1"/>
</dbReference>
<dbReference type="InterPro" id="IPR001469">
    <property type="entry name" value="ATP_synth_F1_dsu/esu"/>
</dbReference>
<feature type="domain" description="ATP synthase F1 complex delta/epsilon subunit N-terminal" evidence="18">
    <location>
        <begin position="5"/>
        <end position="84"/>
    </location>
</feature>
<evidence type="ECO:0000259" key="17">
    <source>
        <dbReference type="Pfam" id="PF00401"/>
    </source>
</evidence>
<reference evidence="19 20" key="1">
    <citation type="submission" date="2019-02" db="EMBL/GenBank/DDBJ databases">
        <authorList>
            <person name="Manzano-Marin A."/>
            <person name="Manzano-Marin A."/>
        </authorList>
    </citation>
    <scope>NUCLEOTIDE SEQUENCE [LARGE SCALE GENOMIC DNA]</scope>
    <source>
        <strain evidence="19 20">ErCipiceae</strain>
    </source>
</reference>
<evidence type="ECO:0000256" key="9">
    <source>
        <dbReference type="ARBA" id="ARBA00023065"/>
    </source>
</evidence>
<keyword evidence="7 15" id="KW-1003">Cell membrane</keyword>
<keyword evidence="6 15" id="KW-0813">Transport</keyword>
<proteinExistence type="inferred from homology"/>
<gene>
    <name evidence="15 19" type="primary">atpC</name>
    <name evidence="19" type="ORF">ERCIPICE3303_023</name>
</gene>
<comment type="subcellular location">
    <subcellularLocation>
        <location evidence="2 15">Cell membrane</location>
        <topology evidence="2 15">Peripheral membrane protein</topology>
    </subcellularLocation>
</comment>
<dbReference type="AlphaFoldDB" id="A0A803FSU0"/>
<dbReference type="InterPro" id="IPR036771">
    <property type="entry name" value="ATPsynth_dsu/esu_N"/>
</dbReference>
<keyword evidence="8 15" id="KW-0375">Hydrogen ion transport</keyword>
<accession>A0A803FSU0</accession>
<evidence type="ECO:0000256" key="11">
    <source>
        <dbReference type="ARBA" id="ARBA00023196"/>
    </source>
</evidence>
<dbReference type="Gene3D" id="2.60.15.10">
    <property type="entry name" value="F0F1 ATP synthase delta/epsilon subunit, N-terminal"/>
    <property type="match status" value="1"/>
</dbReference>
<dbReference type="HAMAP" id="MF_00530">
    <property type="entry name" value="ATP_synth_epsil_bac"/>
    <property type="match status" value="1"/>
</dbReference>
<dbReference type="RefSeq" id="WP_157990746.1">
    <property type="nucleotide sequence ID" value="NZ_LR217737.1"/>
</dbReference>
<dbReference type="Pfam" id="PF02823">
    <property type="entry name" value="ATP-synt_DE_N"/>
    <property type="match status" value="1"/>
</dbReference>
<evidence type="ECO:0000256" key="16">
    <source>
        <dbReference type="RuleBase" id="RU003656"/>
    </source>
</evidence>
<dbReference type="NCBIfam" id="TIGR01216">
    <property type="entry name" value="ATP_synt_epsi"/>
    <property type="match status" value="1"/>
</dbReference>
<organism evidence="19 20">
    <name type="scientific">Candidatus Erwinia haradaeae</name>
    <dbReference type="NCBI Taxonomy" id="1922217"/>
    <lineage>
        <taxon>Bacteria</taxon>
        <taxon>Pseudomonadati</taxon>
        <taxon>Pseudomonadota</taxon>
        <taxon>Gammaproteobacteria</taxon>
        <taxon>Enterobacterales</taxon>
        <taxon>Erwiniaceae</taxon>
        <taxon>Erwinia</taxon>
    </lineage>
</organism>
<dbReference type="FunFam" id="2.60.15.10:FF:000001">
    <property type="entry name" value="ATP synthase epsilon chain"/>
    <property type="match status" value="1"/>
</dbReference>
<dbReference type="Pfam" id="PF00401">
    <property type="entry name" value="ATP-synt_DE"/>
    <property type="match status" value="1"/>
</dbReference>
<dbReference type="OrthoDB" id="9791445at2"/>